<dbReference type="AlphaFoldDB" id="A0AAD4QID1"/>
<accession>A0AAD4QID1</accession>
<proteinExistence type="predicted"/>
<reference evidence="2" key="1">
    <citation type="submission" date="2022-01" db="EMBL/GenBank/DDBJ databases">
        <title>Comparative genomics reveals a dynamic genome evolution in the ectomycorrhizal milk-cap (Lactarius) mushrooms.</title>
        <authorList>
            <consortium name="DOE Joint Genome Institute"/>
            <person name="Lebreton A."/>
            <person name="Tang N."/>
            <person name="Kuo A."/>
            <person name="LaButti K."/>
            <person name="Drula E."/>
            <person name="Barry K."/>
            <person name="Clum A."/>
            <person name="Lipzen A."/>
            <person name="Mousain D."/>
            <person name="Ng V."/>
            <person name="Wang R."/>
            <person name="Wang X."/>
            <person name="Dai Y."/>
            <person name="Henrissat B."/>
            <person name="Grigoriev I.V."/>
            <person name="Guerin-Laguette A."/>
            <person name="Yu F."/>
            <person name="Martin F.M."/>
        </authorList>
    </citation>
    <scope>NUCLEOTIDE SEQUENCE</scope>
    <source>
        <strain evidence="2">QP</strain>
    </source>
</reference>
<keyword evidence="3" id="KW-1185">Reference proteome</keyword>
<comment type="caution">
    <text evidence="2">The sequence shown here is derived from an EMBL/GenBank/DDBJ whole genome shotgun (WGS) entry which is preliminary data.</text>
</comment>
<keyword evidence="1" id="KW-0732">Signal</keyword>
<sequence>MHSHKTLALLALAASTASPALSAPVLEGQQQARASVAAAEEAASGIGGILKTIGTGLGFGALPVVLQNVLGGNSTRRDTPHIIVDGLPVPFGGVIPNDTIMAPSTLPGIANKIPAPPVTTPVPTPIADGLPIGINGISPRAGIGSAFNGLLDSVSTSGSIGKVLSDGVLSGVASAAGAVGAGELFNLTRRDGEPHALVRNGVPSQLTAKDLISAFNVVVRRLAELD</sequence>
<organism evidence="2 3">
    <name type="scientific">Lactarius akahatsu</name>
    <dbReference type="NCBI Taxonomy" id="416441"/>
    <lineage>
        <taxon>Eukaryota</taxon>
        <taxon>Fungi</taxon>
        <taxon>Dikarya</taxon>
        <taxon>Basidiomycota</taxon>
        <taxon>Agaricomycotina</taxon>
        <taxon>Agaricomycetes</taxon>
        <taxon>Russulales</taxon>
        <taxon>Russulaceae</taxon>
        <taxon>Lactarius</taxon>
    </lineage>
</organism>
<evidence type="ECO:0000256" key="1">
    <source>
        <dbReference type="SAM" id="SignalP"/>
    </source>
</evidence>
<feature type="chain" id="PRO_5042002969" evidence="1">
    <location>
        <begin position="23"/>
        <end position="226"/>
    </location>
</feature>
<dbReference type="EMBL" id="JAKELL010000001">
    <property type="protein sequence ID" value="KAH9001782.1"/>
    <property type="molecule type" value="Genomic_DNA"/>
</dbReference>
<name>A0AAD4QID1_9AGAM</name>
<feature type="signal peptide" evidence="1">
    <location>
        <begin position="1"/>
        <end position="22"/>
    </location>
</feature>
<evidence type="ECO:0000313" key="3">
    <source>
        <dbReference type="Proteomes" id="UP001201163"/>
    </source>
</evidence>
<evidence type="ECO:0000313" key="2">
    <source>
        <dbReference type="EMBL" id="KAH9001782.1"/>
    </source>
</evidence>
<gene>
    <name evidence="2" type="ORF">EDB92DRAFT_1828798</name>
</gene>
<protein>
    <submittedName>
        <fullName evidence="2">Uncharacterized protein</fullName>
    </submittedName>
</protein>
<dbReference type="Proteomes" id="UP001201163">
    <property type="component" value="Unassembled WGS sequence"/>
</dbReference>